<accession>A0A841HPB6</accession>
<comment type="caution">
    <text evidence="2">The sequence shown here is derived from an EMBL/GenBank/DDBJ whole genome shotgun (WGS) entry which is preliminary data.</text>
</comment>
<evidence type="ECO:0000313" key="2">
    <source>
        <dbReference type="EMBL" id="MBB6094987.1"/>
    </source>
</evidence>
<keyword evidence="3" id="KW-1185">Reference proteome</keyword>
<dbReference type="Proteomes" id="UP000588068">
    <property type="component" value="Unassembled WGS sequence"/>
</dbReference>
<organism evidence="2 3">
    <name type="scientific">Povalibacter uvarum</name>
    <dbReference type="NCBI Taxonomy" id="732238"/>
    <lineage>
        <taxon>Bacteria</taxon>
        <taxon>Pseudomonadati</taxon>
        <taxon>Pseudomonadota</taxon>
        <taxon>Gammaproteobacteria</taxon>
        <taxon>Steroidobacterales</taxon>
        <taxon>Steroidobacteraceae</taxon>
        <taxon>Povalibacter</taxon>
    </lineage>
</organism>
<evidence type="ECO:0000313" key="3">
    <source>
        <dbReference type="Proteomes" id="UP000588068"/>
    </source>
</evidence>
<name>A0A841HPB6_9GAMM</name>
<protein>
    <submittedName>
        <fullName evidence="2">Uncharacterized protein</fullName>
    </submittedName>
</protein>
<dbReference type="EMBL" id="JACHHZ010000004">
    <property type="protein sequence ID" value="MBB6094987.1"/>
    <property type="molecule type" value="Genomic_DNA"/>
</dbReference>
<sequence length="143" mass="15032">MDVRHGSQLPRNRRYLYDGGPVVTSSLMRRVLLSLLLAWVALAPVVANACAVQCEMHPGAMQHQQEARDGMDCHGSEAPDEGSGSSGTFNGMMAAGCFLAATASVPSSIVVLSNVEPVSERPTSLFLLPSSVSSAPPDKPPRA</sequence>
<evidence type="ECO:0000256" key="1">
    <source>
        <dbReference type="SAM" id="MobiDB-lite"/>
    </source>
</evidence>
<feature type="compositionally biased region" description="Basic and acidic residues" evidence="1">
    <location>
        <begin position="65"/>
        <end position="77"/>
    </location>
</feature>
<reference evidence="2 3" key="1">
    <citation type="submission" date="2020-08" db="EMBL/GenBank/DDBJ databases">
        <title>Genomic Encyclopedia of Type Strains, Phase IV (KMG-IV): sequencing the most valuable type-strain genomes for metagenomic binning, comparative biology and taxonomic classification.</title>
        <authorList>
            <person name="Goeker M."/>
        </authorList>
    </citation>
    <scope>NUCLEOTIDE SEQUENCE [LARGE SCALE GENOMIC DNA]</scope>
    <source>
        <strain evidence="2 3">DSM 26723</strain>
    </source>
</reference>
<feature type="region of interest" description="Disordered" evidence="1">
    <location>
        <begin position="63"/>
        <end position="87"/>
    </location>
</feature>
<dbReference type="AlphaFoldDB" id="A0A841HPB6"/>
<gene>
    <name evidence="2" type="ORF">HNQ60_003874</name>
</gene>
<proteinExistence type="predicted"/>